<dbReference type="AlphaFoldDB" id="A0A075I5U5"/>
<accession>A0A075I5U5</accession>
<evidence type="ECO:0000313" key="1">
    <source>
        <dbReference type="EMBL" id="AIF21288.1"/>
    </source>
</evidence>
<protein>
    <submittedName>
        <fullName evidence="1">Uncharacterized protein</fullName>
    </submittedName>
</protein>
<dbReference type="EMBL" id="KF901187">
    <property type="protein sequence ID" value="AIF21288.1"/>
    <property type="molecule type" value="Genomic_DNA"/>
</dbReference>
<name>A0A075I5U5_9EURY</name>
<proteinExistence type="predicted"/>
<reference evidence="1" key="1">
    <citation type="journal article" date="2014" name="Genome Biol. Evol.">
        <title>Pangenome evidence for extensive interdomain horizontal transfer affecting lineage core and shell genes in uncultured planktonic thaumarchaeota and euryarchaeota.</title>
        <authorList>
            <person name="Deschamps P."/>
            <person name="Zivanovic Y."/>
            <person name="Moreira D."/>
            <person name="Rodriguez-Valera F."/>
            <person name="Lopez-Garcia P."/>
        </authorList>
    </citation>
    <scope>NUCLEOTIDE SEQUENCE</scope>
</reference>
<organism evidence="1">
    <name type="scientific">uncultured marine group II/III euryarchaeote KM3_99_A09</name>
    <dbReference type="NCBI Taxonomy" id="1456549"/>
    <lineage>
        <taxon>Archaea</taxon>
        <taxon>Methanobacteriati</taxon>
        <taxon>Methanobacteriota</taxon>
        <taxon>environmental samples</taxon>
    </lineage>
</organism>
<sequence>MRSLLELEPLSTIADNLRTVANSILDSGPLTLLAPASFEGALALAQLEAAFLDKDLPYRRRFLPRDAPGACIEIGEGNARAEPISVTNSPLKIRLVPLTVVALHGHDGAPHKGTLSPVAQAAALGEALAPDGERVRRLRPWALSGNWCAGGLDQGYDPVYSRLRDHLREEGCIRVVSLPEVETADLSTLPALDTDRLSSTRESWNSLDIEQRADALSTLALPQVLQTSPSTARLEELLWHRVVIARSESDLQSSIAKLSDRWDGTPTVAAAIIEKLLAGNF</sequence>